<proteinExistence type="predicted"/>
<feature type="transmembrane region" description="Helical" evidence="1">
    <location>
        <begin position="451"/>
        <end position="470"/>
    </location>
</feature>
<feature type="transmembrane region" description="Helical" evidence="1">
    <location>
        <begin position="206"/>
        <end position="223"/>
    </location>
</feature>
<keyword evidence="1" id="KW-0812">Transmembrane</keyword>
<sequence>MGRTVFSAVYVLLVLWFQKVDVWNRYFAEAGSVYPLYHLFRVAFLLFFAWITYSAGKPLFAFVMKGREDFRLDGLNTFLVSSFAGASLLTLVMFLLGLLKAYYTATAVLLTAPIVFLSYPDLRETARALPGFFNLLFRDYFQEKGTLQGTITAFLVFAIIVQISYLFLSKGLMPDLLTNDTIGHYLPYYQEVLNNHGIGMNKYFPHYYYSKGVGLFFLAGLLTDIQSIQLVSFLFLLLSAATLYALVRKIAGNEPLWVLLSLLLFFSSSIILNESGVIVAEFQKIHIMIGSFIIFTAYLTALAVSLPDSLVRPWAVLLLLVTGAALVMSPVSYAFLLPYLLLQSLLFFLARKTPLLRTSFLVTAGSLGIFVALLAFNLFTSGMAEATPLPLFFKYKIESIMRDWISPNAFLMQIQMNTLSGEGAGAVGLGRLFQFGTIVRNAIDVLHDGSMIPFIVYFALLVLTAVLVSIASRKGLMPAGSVSTIVPVLFMLLVVYVLLGITEQSSIYRYTVFLIFFKIALYIYVLLFSIRALFGATDFKRHVLLFAAVLAAVFALLNFYTVTSKAQAMPLSDKLGFVTGGLSYADLYEKRWEGVKLGLKVQRGIGEDKKVVMMNFIPSIYGIPKSRFQRPLMNDFNTYGDFENVLYGSPEKAKEAYVKHDINHFLVIFDQPLLFPAYSPLFEPQAMKKYFKSAGKGTNVVVLAWRSPGDPELSDDIVMQFYNAREANRQNIYALSYEALKKTVRVQ</sequence>
<feature type="transmembrane region" description="Helical" evidence="1">
    <location>
        <begin position="74"/>
        <end position="95"/>
    </location>
</feature>
<dbReference type="AlphaFoldDB" id="A0A953JBN2"/>
<feature type="transmembrane region" description="Helical" evidence="1">
    <location>
        <begin position="35"/>
        <end position="53"/>
    </location>
</feature>
<accession>A0A953JBN2</accession>
<feature type="transmembrane region" description="Helical" evidence="1">
    <location>
        <begin position="354"/>
        <end position="379"/>
    </location>
</feature>
<feature type="transmembrane region" description="Helical" evidence="1">
    <location>
        <begin position="542"/>
        <end position="562"/>
    </location>
</feature>
<feature type="transmembrane region" description="Helical" evidence="1">
    <location>
        <begin position="230"/>
        <end position="250"/>
    </location>
</feature>
<feature type="transmembrane region" description="Helical" evidence="1">
    <location>
        <begin position="147"/>
        <end position="168"/>
    </location>
</feature>
<keyword evidence="1" id="KW-0472">Membrane</keyword>
<feature type="transmembrane region" description="Helical" evidence="1">
    <location>
        <begin position="482"/>
        <end position="501"/>
    </location>
</feature>
<feature type="transmembrane region" description="Helical" evidence="1">
    <location>
        <begin position="256"/>
        <end position="273"/>
    </location>
</feature>
<organism evidence="2 3">
    <name type="scientific">Candidatus Nitrobium versatile</name>
    <dbReference type="NCBI Taxonomy" id="2884831"/>
    <lineage>
        <taxon>Bacteria</taxon>
        <taxon>Pseudomonadati</taxon>
        <taxon>Nitrospirota</taxon>
        <taxon>Nitrospiria</taxon>
        <taxon>Nitrospirales</taxon>
        <taxon>Nitrospiraceae</taxon>
        <taxon>Candidatus Nitrobium</taxon>
    </lineage>
</organism>
<feature type="transmembrane region" description="Helical" evidence="1">
    <location>
        <begin position="101"/>
        <end position="119"/>
    </location>
</feature>
<feature type="transmembrane region" description="Helical" evidence="1">
    <location>
        <begin position="285"/>
        <end position="304"/>
    </location>
</feature>
<gene>
    <name evidence="2" type="ORF">K8I29_12405</name>
</gene>
<comment type="caution">
    <text evidence="2">The sequence shown here is derived from an EMBL/GenBank/DDBJ whole genome shotgun (WGS) entry which is preliminary data.</text>
</comment>
<dbReference type="EMBL" id="JAIOIV010000100">
    <property type="protein sequence ID" value="MBZ0156997.1"/>
    <property type="molecule type" value="Genomic_DNA"/>
</dbReference>
<feature type="transmembrane region" description="Helical" evidence="1">
    <location>
        <begin position="507"/>
        <end position="530"/>
    </location>
</feature>
<name>A0A953JBN2_9BACT</name>
<protein>
    <submittedName>
        <fullName evidence="2">Uncharacterized protein</fullName>
    </submittedName>
</protein>
<evidence type="ECO:0000313" key="3">
    <source>
        <dbReference type="Proteomes" id="UP000705867"/>
    </source>
</evidence>
<reference evidence="2" key="1">
    <citation type="journal article" date="2021" name="bioRxiv">
        <title>Unraveling nitrogen, sulfur and carbon metabolic pathways and microbial community transcriptional responses to substrate deprivation and toxicity stresses in a bioreactor mimicking anoxic brackish coastal sediment conditions.</title>
        <authorList>
            <person name="Martins P.D."/>
            <person name="Echeveste M.J."/>
            <person name="Arshad A."/>
            <person name="Kurth J."/>
            <person name="Ouboter H."/>
            <person name="Jetten M.S.M."/>
            <person name="Welte C.U."/>
        </authorList>
    </citation>
    <scope>NUCLEOTIDE SEQUENCE</scope>
    <source>
        <strain evidence="2">MAG_39</strain>
    </source>
</reference>
<dbReference type="Proteomes" id="UP000705867">
    <property type="component" value="Unassembled WGS sequence"/>
</dbReference>
<reference evidence="2" key="2">
    <citation type="submission" date="2021-08" db="EMBL/GenBank/DDBJ databases">
        <authorList>
            <person name="Dalcin Martins P."/>
        </authorList>
    </citation>
    <scope>NUCLEOTIDE SEQUENCE</scope>
    <source>
        <strain evidence="2">MAG_39</strain>
    </source>
</reference>
<feature type="transmembrane region" description="Helical" evidence="1">
    <location>
        <begin position="316"/>
        <end position="342"/>
    </location>
</feature>
<keyword evidence="1" id="KW-1133">Transmembrane helix</keyword>
<evidence type="ECO:0000256" key="1">
    <source>
        <dbReference type="SAM" id="Phobius"/>
    </source>
</evidence>
<evidence type="ECO:0000313" key="2">
    <source>
        <dbReference type="EMBL" id="MBZ0156997.1"/>
    </source>
</evidence>